<name>A0A0R1UGQ4_9LACO</name>
<gene>
    <name evidence="3" type="ORF">FC43_GL001672</name>
</gene>
<dbReference type="EMBL" id="AZFK01000002">
    <property type="protein sequence ID" value="KRL92572.1"/>
    <property type="molecule type" value="Genomic_DNA"/>
</dbReference>
<protein>
    <recommendedName>
        <fullName evidence="2">Homoserine dehydrogenase catalytic domain-containing protein</fullName>
    </recommendedName>
</protein>
<proteinExistence type="predicted"/>
<dbReference type="AlphaFoldDB" id="A0A0R1UGQ4"/>
<sequence length="179" mass="18767">MVNPAALAVTGITALSPQLLNAARQWGLKIRLLARAQRRDQRLLAEVAPVAIGPQSVFYGLDGVDNAVALTSERLGQTVYQGPGAGGLATANSILSDLYRLTSARGISFTPAVPGRVYPLAQAPRTYLAVSAASLPLGGPWQKRQAGSALTRPLTASQQATWAQRLPQVAWMPVSAISG</sequence>
<dbReference type="GeneID" id="82933868"/>
<evidence type="ECO:0000256" key="1">
    <source>
        <dbReference type="ARBA" id="ARBA00023002"/>
    </source>
</evidence>
<dbReference type="Proteomes" id="UP000050816">
    <property type="component" value="Unassembled WGS sequence"/>
</dbReference>
<dbReference type="InterPro" id="IPR001342">
    <property type="entry name" value="HDH_cat"/>
</dbReference>
<evidence type="ECO:0000313" key="3">
    <source>
        <dbReference type="EMBL" id="KRL92572.1"/>
    </source>
</evidence>
<dbReference type="RefSeq" id="WP_019206122.1">
    <property type="nucleotide sequence ID" value="NZ_AZFK01000002.1"/>
</dbReference>
<dbReference type="GO" id="GO:0009088">
    <property type="term" value="P:threonine biosynthetic process"/>
    <property type="evidence" value="ECO:0007669"/>
    <property type="project" value="TreeGrafter"/>
</dbReference>
<organism evidence="3 4">
    <name type="scientific">Limosilactobacillus ingluviei DSM 15946</name>
    <dbReference type="NCBI Taxonomy" id="1423760"/>
    <lineage>
        <taxon>Bacteria</taxon>
        <taxon>Bacillati</taxon>
        <taxon>Bacillota</taxon>
        <taxon>Bacilli</taxon>
        <taxon>Lactobacillales</taxon>
        <taxon>Lactobacillaceae</taxon>
        <taxon>Limosilactobacillus</taxon>
    </lineage>
</organism>
<accession>A0A0R1UGQ4</accession>
<keyword evidence="1" id="KW-0560">Oxidoreductase</keyword>
<dbReference type="PATRIC" id="fig|1423760.3.peg.1747"/>
<dbReference type="GO" id="GO:0004412">
    <property type="term" value="F:homoserine dehydrogenase activity"/>
    <property type="evidence" value="ECO:0007669"/>
    <property type="project" value="TreeGrafter"/>
</dbReference>
<dbReference type="Gene3D" id="3.30.360.10">
    <property type="entry name" value="Dihydrodipicolinate Reductase, domain 2"/>
    <property type="match status" value="1"/>
</dbReference>
<comment type="caution">
    <text evidence="3">The sequence shown here is derived from an EMBL/GenBank/DDBJ whole genome shotgun (WGS) entry which is preliminary data.</text>
</comment>
<dbReference type="PANTHER" id="PTHR43331:SF1">
    <property type="entry name" value="HOMOSERINE DEHYDROGENASE"/>
    <property type="match status" value="1"/>
</dbReference>
<dbReference type="Pfam" id="PF00742">
    <property type="entry name" value="Homoserine_dh"/>
    <property type="match status" value="1"/>
</dbReference>
<evidence type="ECO:0000313" key="4">
    <source>
        <dbReference type="Proteomes" id="UP000050816"/>
    </source>
</evidence>
<evidence type="ECO:0000259" key="2">
    <source>
        <dbReference type="Pfam" id="PF00742"/>
    </source>
</evidence>
<reference evidence="3 4" key="1">
    <citation type="journal article" date="2015" name="Genome Announc.">
        <title>Expanding the biotechnology potential of lactobacilli through comparative genomics of 213 strains and associated genera.</title>
        <authorList>
            <person name="Sun Z."/>
            <person name="Harris H.M."/>
            <person name="McCann A."/>
            <person name="Guo C."/>
            <person name="Argimon S."/>
            <person name="Zhang W."/>
            <person name="Yang X."/>
            <person name="Jeffery I.B."/>
            <person name="Cooney J.C."/>
            <person name="Kagawa T.F."/>
            <person name="Liu W."/>
            <person name="Song Y."/>
            <person name="Salvetti E."/>
            <person name="Wrobel A."/>
            <person name="Rasinkangas P."/>
            <person name="Parkhill J."/>
            <person name="Rea M.C."/>
            <person name="O'Sullivan O."/>
            <person name="Ritari J."/>
            <person name="Douillard F.P."/>
            <person name="Paul Ross R."/>
            <person name="Yang R."/>
            <person name="Briner A.E."/>
            <person name="Felis G.E."/>
            <person name="de Vos W.M."/>
            <person name="Barrangou R."/>
            <person name="Klaenhammer T.R."/>
            <person name="Caufield P.W."/>
            <person name="Cui Y."/>
            <person name="Zhang H."/>
            <person name="O'Toole P.W."/>
        </authorList>
    </citation>
    <scope>NUCLEOTIDE SEQUENCE [LARGE SCALE GENOMIC DNA]</scope>
    <source>
        <strain evidence="3 4">DSM 15946</strain>
    </source>
</reference>
<dbReference type="SUPFAM" id="SSF55347">
    <property type="entry name" value="Glyceraldehyde-3-phosphate dehydrogenase-like, C-terminal domain"/>
    <property type="match status" value="1"/>
</dbReference>
<feature type="domain" description="Homoserine dehydrogenase catalytic" evidence="2">
    <location>
        <begin position="2"/>
        <end position="98"/>
    </location>
</feature>
<dbReference type="PANTHER" id="PTHR43331">
    <property type="entry name" value="HOMOSERINE DEHYDROGENASE"/>
    <property type="match status" value="1"/>
</dbReference>